<dbReference type="InterPro" id="IPR029033">
    <property type="entry name" value="His_PPase_superfam"/>
</dbReference>
<dbReference type="CDD" id="cd07067">
    <property type="entry name" value="HP_PGM_like"/>
    <property type="match status" value="1"/>
</dbReference>
<dbReference type="Gene3D" id="3.40.50.1240">
    <property type="entry name" value="Phosphoglycerate mutase-like"/>
    <property type="match status" value="1"/>
</dbReference>
<organism evidence="1 2">
    <name type="scientific">Lepraria neglecta</name>
    <dbReference type="NCBI Taxonomy" id="209136"/>
    <lineage>
        <taxon>Eukaryota</taxon>
        <taxon>Fungi</taxon>
        <taxon>Dikarya</taxon>
        <taxon>Ascomycota</taxon>
        <taxon>Pezizomycotina</taxon>
        <taxon>Lecanoromycetes</taxon>
        <taxon>OSLEUM clade</taxon>
        <taxon>Lecanoromycetidae</taxon>
        <taxon>Lecanorales</taxon>
        <taxon>Lecanorineae</taxon>
        <taxon>Stereocaulaceae</taxon>
        <taxon>Lepraria</taxon>
    </lineage>
</organism>
<accession>A0AAE0DG56</accession>
<dbReference type="AlphaFoldDB" id="A0AAE0DG56"/>
<evidence type="ECO:0000313" key="1">
    <source>
        <dbReference type="EMBL" id="KAK3168309.1"/>
    </source>
</evidence>
<dbReference type="SUPFAM" id="SSF53254">
    <property type="entry name" value="Phosphoglycerate mutase-like"/>
    <property type="match status" value="1"/>
</dbReference>
<dbReference type="SMART" id="SM00855">
    <property type="entry name" value="PGAM"/>
    <property type="match status" value="1"/>
</dbReference>
<dbReference type="PANTHER" id="PTHR16469:SF51">
    <property type="entry name" value="TRANSCRIPTION FACTOR TAU 55 KDA SUBUNIT"/>
    <property type="match status" value="1"/>
</dbReference>
<proteinExistence type="predicted"/>
<dbReference type="EMBL" id="JASNWA010000010">
    <property type="protein sequence ID" value="KAK3168309.1"/>
    <property type="molecule type" value="Genomic_DNA"/>
</dbReference>
<dbReference type="InterPro" id="IPR013078">
    <property type="entry name" value="His_Pase_superF_clade-1"/>
</dbReference>
<reference evidence="1" key="1">
    <citation type="submission" date="2022-11" db="EMBL/GenBank/DDBJ databases">
        <title>Chromosomal genome sequence assembly and mating type (MAT) locus characterization of the leprose asexual lichenized fungus Lepraria neglecta (Nyl.) Erichsen.</title>
        <authorList>
            <person name="Allen J.L."/>
            <person name="Pfeffer B."/>
        </authorList>
    </citation>
    <scope>NUCLEOTIDE SEQUENCE</scope>
    <source>
        <strain evidence="1">Allen 5258</strain>
    </source>
</reference>
<comment type="caution">
    <text evidence="1">The sequence shown here is derived from an EMBL/GenBank/DDBJ whole genome shotgun (WGS) entry which is preliminary data.</text>
</comment>
<gene>
    <name evidence="1" type="ORF">OEA41_004756</name>
</gene>
<evidence type="ECO:0000313" key="2">
    <source>
        <dbReference type="Proteomes" id="UP001276659"/>
    </source>
</evidence>
<sequence>MVVTTIYVTRHGYATNIPSPTGIASDPALAAYGVLQSEQLATALSKIQDPPITRVYSSPFYRCLQTLDPFIKKTGEWYGLARFTHPSPAPPALLQSLFPAYSLTYAPSIIPSTNGESVAQLHDRIAYALQHTILYADAEDATTVKPGSADPLGPRTAILICTHAASMIAIGRALTGRMPDDITEDDFKTFTCGISKFERRSLKQPEDETVGERLGIPKVKWKNGRGVLGGWDCVVNDDCSHLEGGEERGW</sequence>
<keyword evidence="2" id="KW-1185">Reference proteome</keyword>
<dbReference type="Pfam" id="PF00300">
    <property type="entry name" value="His_Phos_1"/>
    <property type="match status" value="1"/>
</dbReference>
<dbReference type="PANTHER" id="PTHR16469">
    <property type="entry name" value="UBIQUITIN-ASSOCIATED AND SH3 DOMAIN-CONTAINING BA-RELATED"/>
    <property type="match status" value="1"/>
</dbReference>
<dbReference type="Proteomes" id="UP001276659">
    <property type="component" value="Unassembled WGS sequence"/>
</dbReference>
<evidence type="ECO:0008006" key="3">
    <source>
        <dbReference type="Google" id="ProtNLM"/>
    </source>
</evidence>
<dbReference type="InterPro" id="IPR051710">
    <property type="entry name" value="Phosphatase_SH3-domain"/>
</dbReference>
<name>A0AAE0DG56_9LECA</name>
<protein>
    <recommendedName>
        <fullName evidence="3">Phosphoglycerate mutase-like protein</fullName>
    </recommendedName>
</protein>